<evidence type="ECO:0008006" key="4">
    <source>
        <dbReference type="Google" id="ProtNLM"/>
    </source>
</evidence>
<evidence type="ECO:0000313" key="2">
    <source>
        <dbReference type="EMBL" id="MEV0711960.1"/>
    </source>
</evidence>
<sequence>MATLDVSTADLTTLSNTMKESGRALSEQIGPVKNNLWGMGTHNGQRESGKKYPKQGEDANAALERVAFWLTHWSTAVTATGSALGQSAVAYGNTDAVNAKKVNELS</sequence>
<reference evidence="2 3" key="1">
    <citation type="submission" date="2024-06" db="EMBL/GenBank/DDBJ databases">
        <title>The Natural Products Discovery Center: Release of the First 8490 Sequenced Strains for Exploring Actinobacteria Biosynthetic Diversity.</title>
        <authorList>
            <person name="Kalkreuter E."/>
            <person name="Kautsar S.A."/>
            <person name="Yang D."/>
            <person name="Bader C.D."/>
            <person name="Teijaro C.N."/>
            <person name="Fluegel L."/>
            <person name="Davis C.M."/>
            <person name="Simpson J.R."/>
            <person name="Lauterbach L."/>
            <person name="Steele A.D."/>
            <person name="Gui C."/>
            <person name="Meng S."/>
            <person name="Li G."/>
            <person name="Viehrig K."/>
            <person name="Ye F."/>
            <person name="Su P."/>
            <person name="Kiefer A.F."/>
            <person name="Nichols A."/>
            <person name="Cepeda A.J."/>
            <person name="Yan W."/>
            <person name="Fan B."/>
            <person name="Jiang Y."/>
            <person name="Adhikari A."/>
            <person name="Zheng C.-J."/>
            <person name="Schuster L."/>
            <person name="Cowan T.M."/>
            <person name="Smanski M.J."/>
            <person name="Chevrette M.G."/>
            <person name="De Carvalho L.P.S."/>
            <person name="Shen B."/>
        </authorList>
    </citation>
    <scope>NUCLEOTIDE SEQUENCE [LARGE SCALE GENOMIC DNA]</scope>
    <source>
        <strain evidence="2 3">NPDC050403</strain>
    </source>
</reference>
<organism evidence="2 3">
    <name type="scientific">Nocardia aurea</name>
    <dbReference type="NCBI Taxonomy" id="2144174"/>
    <lineage>
        <taxon>Bacteria</taxon>
        <taxon>Bacillati</taxon>
        <taxon>Actinomycetota</taxon>
        <taxon>Actinomycetes</taxon>
        <taxon>Mycobacteriales</taxon>
        <taxon>Nocardiaceae</taxon>
        <taxon>Nocardia</taxon>
    </lineage>
</organism>
<gene>
    <name evidence="2" type="ORF">AB0I48_30815</name>
</gene>
<feature type="compositionally biased region" description="Basic and acidic residues" evidence="1">
    <location>
        <begin position="44"/>
        <end position="55"/>
    </location>
</feature>
<accession>A0ABV3G2R7</accession>
<keyword evidence="3" id="KW-1185">Reference proteome</keyword>
<dbReference type="Proteomes" id="UP001551695">
    <property type="component" value="Unassembled WGS sequence"/>
</dbReference>
<evidence type="ECO:0000256" key="1">
    <source>
        <dbReference type="SAM" id="MobiDB-lite"/>
    </source>
</evidence>
<proteinExistence type="predicted"/>
<comment type="caution">
    <text evidence="2">The sequence shown here is derived from an EMBL/GenBank/DDBJ whole genome shotgun (WGS) entry which is preliminary data.</text>
</comment>
<name>A0ABV3G2R7_9NOCA</name>
<protein>
    <recommendedName>
        <fullName evidence="4">WXG100 family type VII secretion target</fullName>
    </recommendedName>
</protein>
<feature type="region of interest" description="Disordered" evidence="1">
    <location>
        <begin position="18"/>
        <end position="55"/>
    </location>
</feature>
<dbReference type="EMBL" id="JBFAKC010000018">
    <property type="protein sequence ID" value="MEV0711960.1"/>
    <property type="molecule type" value="Genomic_DNA"/>
</dbReference>
<evidence type="ECO:0000313" key="3">
    <source>
        <dbReference type="Proteomes" id="UP001551695"/>
    </source>
</evidence>
<dbReference type="RefSeq" id="WP_355086862.1">
    <property type="nucleotide sequence ID" value="NZ_JBEXKW010000027.1"/>
</dbReference>